<evidence type="ECO:0000313" key="3">
    <source>
        <dbReference type="Proteomes" id="UP000001542"/>
    </source>
</evidence>
<dbReference type="SUPFAM" id="SSF54236">
    <property type="entry name" value="Ubiquitin-like"/>
    <property type="match status" value="1"/>
</dbReference>
<reference evidence="2" key="2">
    <citation type="journal article" date="2007" name="Science">
        <title>Draft genome sequence of the sexually transmitted pathogen Trichomonas vaginalis.</title>
        <authorList>
            <person name="Carlton J.M."/>
            <person name="Hirt R.P."/>
            <person name="Silva J.C."/>
            <person name="Delcher A.L."/>
            <person name="Schatz M."/>
            <person name="Zhao Q."/>
            <person name="Wortman J.R."/>
            <person name="Bidwell S.L."/>
            <person name="Alsmark U.C.M."/>
            <person name="Besteiro S."/>
            <person name="Sicheritz-Ponten T."/>
            <person name="Noel C.J."/>
            <person name="Dacks J.B."/>
            <person name="Foster P.G."/>
            <person name="Simillion C."/>
            <person name="Van de Peer Y."/>
            <person name="Miranda-Saavedra D."/>
            <person name="Barton G.J."/>
            <person name="Westrop G.D."/>
            <person name="Mueller S."/>
            <person name="Dessi D."/>
            <person name="Fiori P.L."/>
            <person name="Ren Q."/>
            <person name="Paulsen I."/>
            <person name="Zhang H."/>
            <person name="Bastida-Corcuera F.D."/>
            <person name="Simoes-Barbosa A."/>
            <person name="Brown M.T."/>
            <person name="Hayes R.D."/>
            <person name="Mukherjee M."/>
            <person name="Okumura C.Y."/>
            <person name="Schneider R."/>
            <person name="Smith A.J."/>
            <person name="Vanacova S."/>
            <person name="Villalvazo M."/>
            <person name="Haas B.J."/>
            <person name="Pertea M."/>
            <person name="Feldblyum T.V."/>
            <person name="Utterback T.R."/>
            <person name="Shu C.L."/>
            <person name="Osoegawa K."/>
            <person name="de Jong P.J."/>
            <person name="Hrdy I."/>
            <person name="Horvathova L."/>
            <person name="Zubacova Z."/>
            <person name="Dolezal P."/>
            <person name="Malik S.B."/>
            <person name="Logsdon J.M. Jr."/>
            <person name="Henze K."/>
            <person name="Gupta A."/>
            <person name="Wang C.C."/>
            <person name="Dunne R.L."/>
            <person name="Upcroft J.A."/>
            <person name="Upcroft P."/>
            <person name="White O."/>
            <person name="Salzberg S.L."/>
            <person name="Tang P."/>
            <person name="Chiu C.-H."/>
            <person name="Lee Y.-S."/>
            <person name="Embley T.M."/>
            <person name="Coombs G.H."/>
            <person name="Mottram J.C."/>
            <person name="Tachezy J."/>
            <person name="Fraser-Liggett C.M."/>
            <person name="Johnson P.J."/>
        </authorList>
    </citation>
    <scope>NUCLEOTIDE SEQUENCE [LARGE SCALE GENOMIC DNA]</scope>
    <source>
        <strain evidence="2">G3</strain>
    </source>
</reference>
<feature type="domain" description="Ubiquitin-like" evidence="1">
    <location>
        <begin position="5"/>
        <end position="80"/>
    </location>
</feature>
<dbReference type="CDD" id="cd17039">
    <property type="entry name" value="Ubl_ubiquitin_like"/>
    <property type="match status" value="1"/>
</dbReference>
<reference evidence="2" key="1">
    <citation type="submission" date="2006-10" db="EMBL/GenBank/DDBJ databases">
        <authorList>
            <person name="Amadeo P."/>
            <person name="Zhao Q."/>
            <person name="Wortman J."/>
            <person name="Fraser-Liggett C."/>
            <person name="Carlton J."/>
        </authorList>
    </citation>
    <scope>NUCLEOTIDE SEQUENCE</scope>
    <source>
        <strain evidence="2">G3</strain>
    </source>
</reference>
<gene>
    <name evidence="2" type="ORF">TVAG_187140</name>
</gene>
<sequence>MVRQFTIRYILISGENGDILVRDDETIRELKEELEEKTGYPAENQILLFNGQVLGEDSTIESCKIQPGDCIHLTPNPVAG</sequence>
<evidence type="ECO:0000259" key="1">
    <source>
        <dbReference type="PROSITE" id="PS50053"/>
    </source>
</evidence>
<dbReference type="Proteomes" id="UP000001542">
    <property type="component" value="Unassembled WGS sequence"/>
</dbReference>
<dbReference type="PANTHER" id="PTHR10621:SF0">
    <property type="entry name" value="UV EXCISION REPAIR PROTEIN RAD23"/>
    <property type="match status" value="1"/>
</dbReference>
<proteinExistence type="predicted"/>
<dbReference type="SMART" id="SM00213">
    <property type="entry name" value="UBQ"/>
    <property type="match status" value="1"/>
</dbReference>
<dbReference type="KEGG" id="tva:4748657"/>
<dbReference type="SMR" id="A2FVV3"/>
<dbReference type="InterPro" id="IPR029071">
    <property type="entry name" value="Ubiquitin-like_domsf"/>
</dbReference>
<dbReference type="InParanoid" id="A2FVV3"/>
<dbReference type="RefSeq" id="XP_001303895.1">
    <property type="nucleotide sequence ID" value="XM_001303894.1"/>
</dbReference>
<organism evidence="2 3">
    <name type="scientific">Trichomonas vaginalis (strain ATCC PRA-98 / G3)</name>
    <dbReference type="NCBI Taxonomy" id="412133"/>
    <lineage>
        <taxon>Eukaryota</taxon>
        <taxon>Metamonada</taxon>
        <taxon>Parabasalia</taxon>
        <taxon>Trichomonadida</taxon>
        <taxon>Trichomonadidae</taxon>
        <taxon>Trichomonas</taxon>
    </lineage>
</organism>
<dbReference type="PANTHER" id="PTHR10621">
    <property type="entry name" value="UV EXCISION REPAIR PROTEIN RAD23"/>
    <property type="match status" value="1"/>
</dbReference>
<evidence type="ECO:0000313" key="2">
    <source>
        <dbReference type="EMBL" id="EAX90965.1"/>
    </source>
</evidence>
<name>A2FVV3_TRIV3</name>
<keyword evidence="3" id="KW-1185">Reference proteome</keyword>
<dbReference type="VEuPathDB" id="TrichDB:TVAGG3_1001810"/>
<dbReference type="VEuPathDB" id="TrichDB:TVAG_187140"/>
<dbReference type="OrthoDB" id="419317at2759"/>
<dbReference type="Pfam" id="PF00240">
    <property type="entry name" value="ubiquitin"/>
    <property type="match status" value="1"/>
</dbReference>
<dbReference type="EMBL" id="DS114069">
    <property type="protein sequence ID" value="EAX90965.1"/>
    <property type="molecule type" value="Genomic_DNA"/>
</dbReference>
<accession>A2FVV3</accession>
<dbReference type="Gene3D" id="3.10.20.90">
    <property type="entry name" value="Phosphatidylinositol 3-kinase Catalytic Subunit, Chain A, domain 1"/>
    <property type="match status" value="1"/>
</dbReference>
<protein>
    <submittedName>
        <fullName evidence="2">Ubiquitin family protein</fullName>
    </submittedName>
</protein>
<dbReference type="PROSITE" id="PS50053">
    <property type="entry name" value="UBIQUITIN_2"/>
    <property type="match status" value="1"/>
</dbReference>
<dbReference type="InterPro" id="IPR000626">
    <property type="entry name" value="Ubiquitin-like_dom"/>
</dbReference>
<dbReference type="AlphaFoldDB" id="A2FVV3"/>